<comment type="similarity">
    <text evidence="2">Belongs to the methyl-accepting chemotaxis (MCP) protein family.</text>
</comment>
<dbReference type="PRINTS" id="PR00260">
    <property type="entry name" value="CHEMTRNSDUCR"/>
</dbReference>
<dbReference type="Pfam" id="PF00015">
    <property type="entry name" value="MCPsignal"/>
    <property type="match status" value="1"/>
</dbReference>
<dbReference type="SMART" id="SM00283">
    <property type="entry name" value="MA"/>
    <property type="match status" value="1"/>
</dbReference>
<dbReference type="PROSITE" id="PS50111">
    <property type="entry name" value="CHEMOTAXIS_TRANSDUC_2"/>
    <property type="match status" value="1"/>
</dbReference>
<feature type="domain" description="Methyl-accepting transducer" evidence="5">
    <location>
        <begin position="239"/>
        <end position="468"/>
    </location>
</feature>
<dbReference type="GO" id="GO:0004888">
    <property type="term" value="F:transmembrane signaling receptor activity"/>
    <property type="evidence" value="ECO:0007669"/>
    <property type="project" value="InterPro"/>
</dbReference>
<evidence type="ECO:0000259" key="5">
    <source>
        <dbReference type="PROSITE" id="PS50111"/>
    </source>
</evidence>
<keyword evidence="4" id="KW-0812">Transmembrane</keyword>
<protein>
    <submittedName>
        <fullName evidence="6">Chemotaxis protein</fullName>
    </submittedName>
</protein>
<keyword evidence="4" id="KW-0472">Membrane</keyword>
<dbReference type="AlphaFoldDB" id="A0A4Q1C403"/>
<dbReference type="EMBL" id="SDHX01000002">
    <property type="protein sequence ID" value="RXK52985.1"/>
    <property type="molecule type" value="Genomic_DNA"/>
</dbReference>
<dbReference type="PANTHER" id="PTHR43531:SF11">
    <property type="entry name" value="METHYL-ACCEPTING CHEMOTAXIS PROTEIN 3"/>
    <property type="match status" value="1"/>
</dbReference>
<dbReference type="InterPro" id="IPR051310">
    <property type="entry name" value="MCP_chemotaxis"/>
</dbReference>
<dbReference type="OrthoDB" id="8744489at2"/>
<dbReference type="RefSeq" id="WP_129048575.1">
    <property type="nucleotide sequence ID" value="NZ_SDHX01000002.1"/>
</dbReference>
<gene>
    <name evidence="6" type="ORF">ESB00_14830</name>
</gene>
<evidence type="ECO:0000313" key="6">
    <source>
        <dbReference type="EMBL" id="RXK52985.1"/>
    </source>
</evidence>
<name>A0A4Q1C403_9BACT</name>
<dbReference type="GO" id="GO:0006935">
    <property type="term" value="P:chemotaxis"/>
    <property type="evidence" value="ECO:0007669"/>
    <property type="project" value="UniProtKB-KW"/>
</dbReference>
<organism evidence="6 7">
    <name type="scientific">Oleiharenicola lentus</name>
    <dbReference type="NCBI Taxonomy" id="2508720"/>
    <lineage>
        <taxon>Bacteria</taxon>
        <taxon>Pseudomonadati</taxon>
        <taxon>Verrucomicrobiota</taxon>
        <taxon>Opitutia</taxon>
        <taxon>Opitutales</taxon>
        <taxon>Opitutaceae</taxon>
        <taxon>Oleiharenicola</taxon>
    </lineage>
</organism>
<sequence length="532" mass="55651">MSSPASRSTVLNLRRSFLGITLGFAFLAALIVVLGVTSYRFSQSGSARTAELSERLLPGLQSLARLQEAVLKYNLANLEYVTGRDEETQARKLTEAATLRRAVGEHMGTLGRLIETADARAAQEKVSAALAKYDASIGRLQEALKASDFERAMQILDGDVARDYGAVEAALSSLQGHVFALSSRNGQETREVLDHNLRITLVLGSIIGGLAIVAVGAVQFLNFRVSRRFGQLSGALGDEAGDINVKARGFNATSTRLADGSSEQAAALEETSASLEEMSSMTKRNADSAQQAKQVASEARIAVDAGAAGMQRMTEAMAGIKTSSSEIANIIKTIDEIAFQTNILALNAAVEAARAGEAGAGFAVVADEVRALAQRSATAAKETAGKIEAALQKSEEGVRVSTEVSEMLGRIVGQVRRMDELVVEIAGSSAEQSTGIVQVNEAVSRMDKITQANAASAEESAAAAQELSSQATHLQSLVDELRQLVGARSKAPAPAAIAPAAPVLSSRKPAAKAAAHAVTAGAGEDFWTDPKS</sequence>
<evidence type="ECO:0000313" key="7">
    <source>
        <dbReference type="Proteomes" id="UP000290218"/>
    </source>
</evidence>
<evidence type="ECO:0000256" key="4">
    <source>
        <dbReference type="SAM" id="Phobius"/>
    </source>
</evidence>
<comment type="caution">
    <text evidence="6">The sequence shown here is derived from an EMBL/GenBank/DDBJ whole genome shotgun (WGS) entry which is preliminary data.</text>
</comment>
<dbReference type="Gene3D" id="1.10.287.950">
    <property type="entry name" value="Methyl-accepting chemotaxis protein"/>
    <property type="match status" value="1"/>
</dbReference>
<keyword evidence="7" id="KW-1185">Reference proteome</keyword>
<reference evidence="6 7" key="1">
    <citation type="submission" date="2019-01" db="EMBL/GenBank/DDBJ databases">
        <title>Lacunisphaera sp. strain TWA-58.</title>
        <authorList>
            <person name="Chen W.-M."/>
        </authorList>
    </citation>
    <scope>NUCLEOTIDE SEQUENCE [LARGE SCALE GENOMIC DNA]</scope>
    <source>
        <strain evidence="6 7">TWA-58</strain>
    </source>
</reference>
<dbReference type="GO" id="GO:0016020">
    <property type="term" value="C:membrane"/>
    <property type="evidence" value="ECO:0007669"/>
    <property type="project" value="InterPro"/>
</dbReference>
<dbReference type="InterPro" id="IPR004089">
    <property type="entry name" value="MCPsignal_dom"/>
</dbReference>
<dbReference type="InterPro" id="IPR024478">
    <property type="entry name" value="HlyB_4HB_MCP"/>
</dbReference>
<feature type="transmembrane region" description="Helical" evidence="4">
    <location>
        <begin position="20"/>
        <end position="39"/>
    </location>
</feature>
<keyword evidence="4" id="KW-1133">Transmembrane helix</keyword>
<dbReference type="PANTHER" id="PTHR43531">
    <property type="entry name" value="PROTEIN ICFG"/>
    <property type="match status" value="1"/>
</dbReference>
<dbReference type="SUPFAM" id="SSF58104">
    <property type="entry name" value="Methyl-accepting chemotaxis protein (MCP) signaling domain"/>
    <property type="match status" value="1"/>
</dbReference>
<feature type="transmembrane region" description="Helical" evidence="4">
    <location>
        <begin position="199"/>
        <end position="221"/>
    </location>
</feature>
<keyword evidence="1" id="KW-0145">Chemotaxis</keyword>
<dbReference type="Pfam" id="PF12729">
    <property type="entry name" value="4HB_MCP_1"/>
    <property type="match status" value="1"/>
</dbReference>
<accession>A0A4Q1C403</accession>
<evidence type="ECO:0000256" key="1">
    <source>
        <dbReference type="ARBA" id="ARBA00022500"/>
    </source>
</evidence>
<proteinExistence type="inferred from homology"/>
<dbReference type="InterPro" id="IPR004090">
    <property type="entry name" value="Chemotax_Me-accpt_rcpt"/>
</dbReference>
<keyword evidence="3" id="KW-0807">Transducer</keyword>
<evidence type="ECO:0000256" key="3">
    <source>
        <dbReference type="PROSITE-ProRule" id="PRU00284"/>
    </source>
</evidence>
<dbReference type="Proteomes" id="UP000290218">
    <property type="component" value="Unassembled WGS sequence"/>
</dbReference>
<evidence type="ECO:0000256" key="2">
    <source>
        <dbReference type="ARBA" id="ARBA00029447"/>
    </source>
</evidence>
<dbReference type="GO" id="GO:0007165">
    <property type="term" value="P:signal transduction"/>
    <property type="evidence" value="ECO:0007669"/>
    <property type="project" value="UniProtKB-KW"/>
</dbReference>